<feature type="compositionally biased region" description="Basic and acidic residues" evidence="1">
    <location>
        <begin position="33"/>
        <end position="51"/>
    </location>
</feature>
<dbReference type="OrthoDB" id="3555712at2"/>
<reference evidence="2 3" key="1">
    <citation type="submission" date="2012-01" db="EMBL/GenBank/DDBJ databases">
        <title>Improved High-Quality Draft sequence of Saccharomonospora xinjiangensis XJ-54.</title>
        <authorList>
            <consortium name="US DOE Joint Genome Institute"/>
            <person name="Lucas S."/>
            <person name="Han J."/>
            <person name="Lapidus A."/>
            <person name="Cheng J.-F."/>
            <person name="Goodwin L."/>
            <person name="Pitluck S."/>
            <person name="Peters L."/>
            <person name="Mikhailova N."/>
            <person name="Teshima H."/>
            <person name="Detter J.C."/>
            <person name="Han C."/>
            <person name="Tapia R."/>
            <person name="Land M."/>
            <person name="Hauser L."/>
            <person name="Kyrpides N."/>
            <person name="Ivanova N."/>
            <person name="Pagani I."/>
            <person name="Brambilla E.-M."/>
            <person name="Klenk H.-P."/>
            <person name="Woyke T."/>
        </authorList>
    </citation>
    <scope>NUCLEOTIDE SEQUENCE [LARGE SCALE GENOMIC DNA]</scope>
    <source>
        <strain evidence="2 3">XJ-54</strain>
    </source>
</reference>
<sequence length="180" mass="19551">MENGDLDYLSFVRGFTAALESSRGGDNGEGFDVEQRPGDADAPDVRDRPGLDAHSYSEGFAAGSQPVEHTLIYRELSIQDGGRFTGTLDLSGFEPEPAFPDEHDTVFSQAGRSGEPEHPEFGSEGGGWHEPIDQSRTEETPTVVTPFATQDEPRHEPEPGRRGEPLTDDRVHLSGTLELG</sequence>
<feature type="region of interest" description="Disordered" evidence="1">
    <location>
        <begin position="87"/>
        <end position="180"/>
    </location>
</feature>
<keyword evidence="3" id="KW-1185">Reference proteome</keyword>
<feature type="compositionally biased region" description="Basic and acidic residues" evidence="1">
    <location>
        <begin position="151"/>
        <end position="172"/>
    </location>
</feature>
<feature type="compositionally biased region" description="Basic and acidic residues" evidence="1">
    <location>
        <begin position="130"/>
        <end position="139"/>
    </location>
</feature>
<proteinExistence type="predicted"/>
<evidence type="ECO:0000256" key="1">
    <source>
        <dbReference type="SAM" id="MobiDB-lite"/>
    </source>
</evidence>
<dbReference type="AlphaFoldDB" id="I0V2U3"/>
<gene>
    <name evidence="2" type="ORF">SacxiDRAFT_2216</name>
</gene>
<dbReference type="RefSeq" id="WP_006238595.1">
    <property type="nucleotide sequence ID" value="NZ_JH636049.1"/>
</dbReference>
<protein>
    <submittedName>
        <fullName evidence="2">Uncharacterized protein</fullName>
    </submittedName>
</protein>
<dbReference type="HOGENOM" id="CLU_128209_0_0_11"/>
<evidence type="ECO:0000313" key="2">
    <source>
        <dbReference type="EMBL" id="EID54446.1"/>
    </source>
</evidence>
<dbReference type="EMBL" id="JH636049">
    <property type="protein sequence ID" value="EID54446.1"/>
    <property type="molecule type" value="Genomic_DNA"/>
</dbReference>
<accession>I0V2U3</accession>
<name>I0V2U3_9PSEU</name>
<feature type="region of interest" description="Disordered" evidence="1">
    <location>
        <begin position="20"/>
        <end position="63"/>
    </location>
</feature>
<dbReference type="Proteomes" id="UP000004691">
    <property type="component" value="Unassembled WGS sequence"/>
</dbReference>
<dbReference type="STRING" id="882086.SacxiDRAFT_2216"/>
<evidence type="ECO:0000313" key="3">
    <source>
        <dbReference type="Proteomes" id="UP000004691"/>
    </source>
</evidence>
<organism evidence="2 3">
    <name type="scientific">Saccharomonospora xinjiangensis XJ-54</name>
    <dbReference type="NCBI Taxonomy" id="882086"/>
    <lineage>
        <taxon>Bacteria</taxon>
        <taxon>Bacillati</taxon>
        <taxon>Actinomycetota</taxon>
        <taxon>Actinomycetes</taxon>
        <taxon>Pseudonocardiales</taxon>
        <taxon>Pseudonocardiaceae</taxon>
        <taxon>Saccharomonospora</taxon>
    </lineage>
</organism>